<sequence>MLLTSYRDRLRNNLRVVADSGRENWFCQPPVIISGNDKSERMAHPCLGVIHSVNAYSSVLDDYLQTYRRLQEPMPPPTLGKPRNSSHAALPRLTDKLANFLRLACSGVQREGTQDQHMEYLSAQRTHETFLECPVYAELRQFLANLSSFLNGSYVSGVCCLEPFQQQLIMHTFYFIASIKAPEKTHQLFATFKQYFGLFETTDEVLQTFKQKASVFVIPRRHGKTWIVVAIISVLLASVENIHVGYVAHQKHVANAVFSEVIATLSRWFPAKNLNIKKENGTIVYVSPGRRPSSLMCATCFNKNVSTCSLNSDIRTASRDWPGPAGE</sequence>
<protein>
    <submittedName>
        <fullName evidence="2">ORF29A</fullName>
    </submittedName>
</protein>
<accession>A0A0B5D3K2</accession>
<evidence type="ECO:0000313" key="3">
    <source>
        <dbReference type="Proteomes" id="UP000297089"/>
    </source>
</evidence>
<gene>
    <name evidence="2" type="primary">ORF29</name>
</gene>
<organism evidence="2 3">
    <name type="scientific">macacine gammaherpesvirus 12</name>
    <dbReference type="NCBI Taxonomy" id="2560571"/>
    <lineage>
        <taxon>Viruses</taxon>
        <taxon>Duplodnaviria</taxon>
        <taxon>Heunggongvirae</taxon>
        <taxon>Peploviricota</taxon>
        <taxon>Herviviricetes</taxon>
        <taxon>Herpesvirales</taxon>
        <taxon>Orthoherpesviridae</taxon>
        <taxon>Gammaherpesvirinae</taxon>
        <taxon>Rhadinovirus</taxon>
        <taxon>Rhadinovirus macacinegamma12</taxon>
    </lineage>
</organism>
<dbReference type="InterPro" id="IPR027417">
    <property type="entry name" value="P-loop_NTPase"/>
</dbReference>
<dbReference type="Pfam" id="PF02500">
    <property type="entry name" value="DNA_pack_N"/>
    <property type="match status" value="1"/>
</dbReference>
<proteinExistence type="predicted"/>
<evidence type="ECO:0000313" key="2">
    <source>
        <dbReference type="EMBL" id="AJE29676.1"/>
    </source>
</evidence>
<keyword evidence="3" id="KW-1185">Reference proteome</keyword>
<reference evidence="2 3" key="1">
    <citation type="submission" date="2018-02" db="EMBL/GenBank/DDBJ databases">
        <title>Complete genome sequence of MneRV2, the pig-tailed macaque RV2 rhadinovirus, and evolutionary relationship with rhesus macaque RRV and human herpesvirus 8/KSHV.</title>
        <authorList>
            <person name="Rose T.M."/>
            <person name="Bruce A.G."/>
        </authorList>
    </citation>
    <scope>NUCLEOTIDE SEQUENCE [LARGE SCALE GENOMIC DNA]</scope>
    <source>
        <strain evidence="2 3">J97167</strain>
    </source>
</reference>
<dbReference type="GO" id="GO:0051276">
    <property type="term" value="P:chromosome organization"/>
    <property type="evidence" value="ECO:0007669"/>
    <property type="project" value="InterPro"/>
</dbReference>
<dbReference type="Proteomes" id="UP000297089">
    <property type="component" value="Segment"/>
</dbReference>
<dbReference type="EMBL" id="KP265674">
    <property type="protein sequence ID" value="AJE29676.1"/>
    <property type="molecule type" value="Genomic_DNA"/>
</dbReference>
<feature type="domain" description="Probable DNA packing protein N-terminal" evidence="1">
    <location>
        <begin position="41"/>
        <end position="304"/>
    </location>
</feature>
<evidence type="ECO:0000259" key="1">
    <source>
        <dbReference type="Pfam" id="PF02500"/>
    </source>
</evidence>
<name>A0A0B5D3K2_9GAMA</name>
<dbReference type="InterPro" id="IPR003499">
    <property type="entry name" value="DNA_pack_N"/>
</dbReference>
<dbReference type="Gene3D" id="3.40.50.300">
    <property type="entry name" value="P-loop containing nucleotide triphosphate hydrolases"/>
    <property type="match status" value="1"/>
</dbReference>